<dbReference type="InterPro" id="IPR012340">
    <property type="entry name" value="NA-bd_OB-fold"/>
</dbReference>
<protein>
    <submittedName>
        <fullName evidence="5">2-carboxy-D-arabinitol-1-phosphatase</fullName>
    </submittedName>
</protein>
<feature type="region of interest" description="Disordered" evidence="3">
    <location>
        <begin position="1"/>
        <end position="20"/>
    </location>
</feature>
<dbReference type="AlphaFoldDB" id="A0AAQ3K5D5"/>
<dbReference type="InterPro" id="IPR048970">
    <property type="entry name" value="OB_Ssb-like"/>
</dbReference>
<dbReference type="Pfam" id="PF00300">
    <property type="entry name" value="His_Phos_1"/>
    <property type="match status" value="1"/>
</dbReference>
<feature type="active site" description="Tele-phosphohistidine intermediate" evidence="1">
    <location>
        <position position="330"/>
    </location>
</feature>
<feature type="domain" description="Single-stranded DNA binding protein Ssb-like OB fold" evidence="4">
    <location>
        <begin position="27"/>
        <end position="109"/>
    </location>
</feature>
<feature type="active site" description="Proton donor/acceptor" evidence="1">
    <location>
        <position position="404"/>
    </location>
</feature>
<dbReference type="SUPFAM" id="SSF53254">
    <property type="entry name" value="Phosphoglycerate mutase-like"/>
    <property type="match status" value="1"/>
</dbReference>
<dbReference type="Gene3D" id="3.40.50.1240">
    <property type="entry name" value="Phosphoglycerate mutase-like"/>
    <property type="match status" value="1"/>
</dbReference>
<evidence type="ECO:0000313" key="5">
    <source>
        <dbReference type="EMBL" id="WOL02215.1"/>
    </source>
</evidence>
<dbReference type="InterPro" id="IPR013078">
    <property type="entry name" value="His_Pase_superF_clade-1"/>
</dbReference>
<evidence type="ECO:0000313" key="6">
    <source>
        <dbReference type="Proteomes" id="UP001327560"/>
    </source>
</evidence>
<reference evidence="5 6" key="1">
    <citation type="submission" date="2023-10" db="EMBL/GenBank/DDBJ databases">
        <title>Chromosome-scale genome assembly provides insights into flower coloration mechanisms of Canna indica.</title>
        <authorList>
            <person name="Li C."/>
        </authorList>
    </citation>
    <scope>NUCLEOTIDE SEQUENCE [LARGE SCALE GENOMIC DNA]</scope>
    <source>
        <tissue evidence="5">Flower</tissue>
    </source>
</reference>
<dbReference type="CDD" id="cd07067">
    <property type="entry name" value="HP_PGM_like"/>
    <property type="match status" value="1"/>
</dbReference>
<feature type="compositionally biased region" description="Polar residues" evidence="3">
    <location>
        <begin position="1"/>
        <end position="10"/>
    </location>
</feature>
<keyword evidence="6" id="KW-1185">Reference proteome</keyword>
<dbReference type="PANTHER" id="PTHR31472">
    <property type="entry name" value="OS05G0244600 PROTEIN"/>
    <property type="match status" value="1"/>
</dbReference>
<dbReference type="PANTHER" id="PTHR31472:SF13">
    <property type="entry name" value="OB DOMAIN-CONTAINING PROTEIN"/>
    <property type="match status" value="1"/>
</dbReference>
<dbReference type="InterPro" id="IPR029033">
    <property type="entry name" value="His_PPase_superfam"/>
</dbReference>
<evidence type="ECO:0000256" key="1">
    <source>
        <dbReference type="PIRSR" id="PIRSR613078-1"/>
    </source>
</evidence>
<evidence type="ECO:0000256" key="3">
    <source>
        <dbReference type="SAM" id="MobiDB-lite"/>
    </source>
</evidence>
<dbReference type="SUPFAM" id="SSF50249">
    <property type="entry name" value="Nucleic acid-binding proteins"/>
    <property type="match status" value="1"/>
</dbReference>
<evidence type="ECO:0000259" key="4">
    <source>
        <dbReference type="Pfam" id="PF21473"/>
    </source>
</evidence>
<gene>
    <name evidence="5" type="ORF">Cni_G10933</name>
</gene>
<dbReference type="Pfam" id="PF21473">
    <property type="entry name" value="OB_Ssb-like"/>
    <property type="match status" value="1"/>
</dbReference>
<dbReference type="Proteomes" id="UP001327560">
    <property type="component" value="Chromosome 3"/>
</dbReference>
<dbReference type="EMBL" id="CP136892">
    <property type="protein sequence ID" value="WOL02215.1"/>
    <property type="molecule type" value="Genomic_DNA"/>
</dbReference>
<dbReference type="Gene3D" id="2.40.50.140">
    <property type="entry name" value="Nucleic acid-binding proteins"/>
    <property type="match status" value="1"/>
</dbReference>
<feature type="binding site" evidence="2">
    <location>
        <begin position="329"/>
        <end position="336"/>
    </location>
    <ligand>
        <name>substrate</name>
    </ligand>
</feature>
<proteinExistence type="predicted"/>
<name>A0AAQ3K5D5_9LILI</name>
<sequence length="530" mass="58927">MASVVQQQGQGAKPAKRKPVFTKVDQVKPGTDGHTLVVKVVNSVAVHRGRTMIAECLVGDETASIIFTARNEQVDLLKPGATVILRNAKIDMFKGCMRLIVDKWGRIEVTEPADFVVKEDSNLSSVEYELPGLYSMCFHLLVSQSLIRIHLASQYSVFFGEYMLAMHASTSVRLDYYMPDFDCCGDVKFNLGISISARNLTSFNADVAQIVWDEMARADPTEELNRDVLNELGLCRLPPADPADFRKEEALPLARCPNCGGAWRILDDHGGGGRLENLNAHVQNPLSTLSTEQLESQIPMTGGAYDFKGATTSVTNEILSSSKKVTLVRHGLSSWNEENRVQGSSNLSTLTDIGARQAEKCRDALTNISFDICFSSPISRAKSTAELIWHGREQPLVFLDLLKEAHLFFLEGMTNADAKKKYPDLYTAWREDPSNFNVDGIYPIRNLWGTAREAWRDILTTPGESFLVITHKSILRALICTALGMGPERFRAVDVNNGGISVFTFNKRGEAMLQSLNMTAHMYSDHIYQY</sequence>
<accession>A0AAQ3K5D5</accession>
<dbReference type="CDD" id="cd04491">
    <property type="entry name" value="SoSSB_OBF"/>
    <property type="match status" value="1"/>
</dbReference>
<feature type="binding site" evidence="2">
    <location>
        <position position="380"/>
    </location>
    <ligand>
        <name>substrate</name>
    </ligand>
</feature>
<dbReference type="SMART" id="SM00855">
    <property type="entry name" value="PGAM"/>
    <property type="match status" value="1"/>
</dbReference>
<evidence type="ECO:0000256" key="2">
    <source>
        <dbReference type="PIRSR" id="PIRSR613078-2"/>
    </source>
</evidence>
<organism evidence="5 6">
    <name type="scientific">Canna indica</name>
    <name type="common">Indian-shot</name>
    <dbReference type="NCBI Taxonomy" id="4628"/>
    <lineage>
        <taxon>Eukaryota</taxon>
        <taxon>Viridiplantae</taxon>
        <taxon>Streptophyta</taxon>
        <taxon>Embryophyta</taxon>
        <taxon>Tracheophyta</taxon>
        <taxon>Spermatophyta</taxon>
        <taxon>Magnoliopsida</taxon>
        <taxon>Liliopsida</taxon>
        <taxon>Zingiberales</taxon>
        <taxon>Cannaceae</taxon>
        <taxon>Canna</taxon>
    </lineage>
</organism>